<dbReference type="Pfam" id="PF01272">
    <property type="entry name" value="GreA_GreB"/>
    <property type="match status" value="1"/>
</dbReference>
<dbReference type="InterPro" id="IPR036953">
    <property type="entry name" value="GreA/GreB_C_sf"/>
</dbReference>
<keyword evidence="3" id="KW-0648">Protein biosynthesis</keyword>
<dbReference type="InterPro" id="IPR023459">
    <property type="entry name" value="Tscrpt_elong_fac_GreA/B_fam"/>
</dbReference>
<dbReference type="GO" id="GO:0003677">
    <property type="term" value="F:DNA binding"/>
    <property type="evidence" value="ECO:0007669"/>
    <property type="project" value="InterPro"/>
</dbReference>
<dbReference type="PANTHER" id="PTHR30437:SF6">
    <property type="entry name" value="TRANSCRIPTION ELONGATION FACTOR GREB"/>
    <property type="match status" value="1"/>
</dbReference>
<reference evidence="3 4" key="1">
    <citation type="submission" date="2019-06" db="EMBL/GenBank/DDBJ databases">
        <title>The draft genome of Rhizobium smilacinae PTYR-5.</title>
        <authorList>
            <person name="Liu L."/>
            <person name="Li L."/>
            <person name="Zhang X."/>
        </authorList>
    </citation>
    <scope>NUCLEOTIDE SEQUENCE [LARGE SCALE GENOMIC DNA]</scope>
    <source>
        <strain evidence="3 4">PTYR-5</strain>
    </source>
</reference>
<gene>
    <name evidence="3" type="ORF">FHP24_26045</name>
</gene>
<evidence type="ECO:0000313" key="3">
    <source>
        <dbReference type="EMBL" id="TNM60270.1"/>
    </source>
</evidence>
<dbReference type="Gene3D" id="3.10.50.30">
    <property type="entry name" value="Transcription elongation factor, GreA/GreB, C-terminal domain"/>
    <property type="match status" value="1"/>
</dbReference>
<dbReference type="EMBL" id="VDMN01000009">
    <property type="protein sequence ID" value="TNM60270.1"/>
    <property type="molecule type" value="Genomic_DNA"/>
</dbReference>
<protein>
    <submittedName>
        <fullName evidence="3">Transcription elongation factor</fullName>
    </submittedName>
</protein>
<comment type="caution">
    <text evidence="3">The sequence shown here is derived from an EMBL/GenBank/DDBJ whole genome shotgun (WGS) entry which is preliminary data.</text>
</comment>
<evidence type="ECO:0000259" key="2">
    <source>
        <dbReference type="Pfam" id="PF01272"/>
    </source>
</evidence>
<name>A0A5C4XC24_9HYPH</name>
<dbReference type="InterPro" id="IPR001437">
    <property type="entry name" value="Tscrpt_elong_fac_GreA/B_C"/>
</dbReference>
<accession>A0A5C4XC24</accession>
<evidence type="ECO:0000256" key="1">
    <source>
        <dbReference type="SAM" id="MobiDB-lite"/>
    </source>
</evidence>
<dbReference type="GO" id="GO:0070063">
    <property type="term" value="F:RNA polymerase binding"/>
    <property type="evidence" value="ECO:0007669"/>
    <property type="project" value="InterPro"/>
</dbReference>
<feature type="domain" description="Transcription elongation factor GreA/GreB C-terminal" evidence="2">
    <location>
        <begin position="84"/>
        <end position="154"/>
    </location>
</feature>
<dbReference type="AlphaFoldDB" id="A0A5C4XC24"/>
<organism evidence="3 4">
    <name type="scientific">Aliirhizobium smilacinae</name>
    <dbReference type="NCBI Taxonomy" id="1395944"/>
    <lineage>
        <taxon>Bacteria</taxon>
        <taxon>Pseudomonadati</taxon>
        <taxon>Pseudomonadota</taxon>
        <taxon>Alphaproteobacteria</taxon>
        <taxon>Hyphomicrobiales</taxon>
        <taxon>Rhizobiaceae</taxon>
        <taxon>Aliirhizobium</taxon>
    </lineage>
</organism>
<keyword evidence="4" id="KW-1185">Reference proteome</keyword>
<keyword evidence="3" id="KW-0251">Elongation factor</keyword>
<dbReference type="Proteomes" id="UP000311605">
    <property type="component" value="Unassembled WGS sequence"/>
</dbReference>
<dbReference type="GO" id="GO:0032784">
    <property type="term" value="P:regulation of DNA-templated transcription elongation"/>
    <property type="evidence" value="ECO:0007669"/>
    <property type="project" value="InterPro"/>
</dbReference>
<sequence>MSRAFTKELDDAPIPGVPDRPVSKARNLVTETGASKIEGEIASLKDRLTRASFGENQSSLSRDLRYWEARKASMEIVPMPQVVDHVQFGTTATIERDGTRQELSIVGEDEADPTSGAIAWTAPLARAIDGAKVGDVIVFELPARQEEVSILEVRPYSVVS</sequence>
<dbReference type="OrthoDB" id="8537952at2"/>
<dbReference type="GO" id="GO:0006354">
    <property type="term" value="P:DNA-templated transcription elongation"/>
    <property type="evidence" value="ECO:0007669"/>
    <property type="project" value="TreeGrafter"/>
</dbReference>
<dbReference type="RefSeq" id="WP_139679170.1">
    <property type="nucleotide sequence ID" value="NZ_VDMN01000009.1"/>
</dbReference>
<dbReference type="GO" id="GO:0003746">
    <property type="term" value="F:translation elongation factor activity"/>
    <property type="evidence" value="ECO:0007669"/>
    <property type="project" value="UniProtKB-KW"/>
</dbReference>
<feature type="compositionally biased region" description="Basic and acidic residues" evidence="1">
    <location>
        <begin position="1"/>
        <end position="10"/>
    </location>
</feature>
<evidence type="ECO:0000313" key="4">
    <source>
        <dbReference type="Proteomes" id="UP000311605"/>
    </source>
</evidence>
<feature type="region of interest" description="Disordered" evidence="1">
    <location>
        <begin position="1"/>
        <end position="27"/>
    </location>
</feature>
<proteinExistence type="predicted"/>
<dbReference type="SUPFAM" id="SSF54534">
    <property type="entry name" value="FKBP-like"/>
    <property type="match status" value="1"/>
</dbReference>
<dbReference type="PANTHER" id="PTHR30437">
    <property type="entry name" value="TRANSCRIPTION ELONGATION FACTOR GREA"/>
    <property type="match status" value="1"/>
</dbReference>